<name>A0A552X5I6_9GAMM</name>
<evidence type="ECO:0000256" key="1">
    <source>
        <dbReference type="ARBA" id="ARBA00006139"/>
    </source>
</evidence>
<dbReference type="UniPathway" id="UPA00665"/>
<evidence type="ECO:0000313" key="12">
    <source>
        <dbReference type="EMBL" id="TRW50284.1"/>
    </source>
</evidence>
<keyword evidence="6 9" id="KW-0378">Hydrolase</keyword>
<comment type="subcellular location">
    <subcellularLocation>
        <location evidence="9">Cell membrane</location>
        <topology evidence="9">Multi-pass membrane protein</topology>
    </subcellularLocation>
</comment>
<dbReference type="AlphaFoldDB" id="A0A552X5I6"/>
<evidence type="ECO:0000256" key="4">
    <source>
        <dbReference type="ARBA" id="ARBA00022692"/>
    </source>
</evidence>
<accession>A0A552X5I6</accession>
<feature type="active site" evidence="9">
    <location>
        <position position="127"/>
    </location>
</feature>
<dbReference type="PANTHER" id="PTHR33695:SF1">
    <property type="entry name" value="LIPOPROTEIN SIGNAL PEPTIDASE"/>
    <property type="match status" value="1"/>
</dbReference>
<feature type="transmembrane region" description="Helical" evidence="9">
    <location>
        <begin position="137"/>
        <end position="157"/>
    </location>
</feature>
<evidence type="ECO:0000256" key="8">
    <source>
        <dbReference type="ARBA" id="ARBA00023136"/>
    </source>
</evidence>
<evidence type="ECO:0000256" key="10">
    <source>
        <dbReference type="RuleBase" id="RU000594"/>
    </source>
</evidence>
<gene>
    <name evidence="9" type="primary">lspA</name>
    <name evidence="12" type="ORF">FM042_05485</name>
</gene>
<proteinExistence type="inferred from homology"/>
<dbReference type="PANTHER" id="PTHR33695">
    <property type="entry name" value="LIPOPROTEIN SIGNAL PEPTIDASE"/>
    <property type="match status" value="1"/>
</dbReference>
<evidence type="ECO:0000313" key="13">
    <source>
        <dbReference type="Proteomes" id="UP000320359"/>
    </source>
</evidence>
<evidence type="ECO:0000256" key="5">
    <source>
        <dbReference type="ARBA" id="ARBA00022750"/>
    </source>
</evidence>
<comment type="caution">
    <text evidence="9">Lacks conserved residue(s) required for the propagation of feature annotation.</text>
</comment>
<evidence type="ECO:0000256" key="9">
    <source>
        <dbReference type="HAMAP-Rule" id="MF_00161"/>
    </source>
</evidence>
<dbReference type="NCBIfam" id="TIGR00077">
    <property type="entry name" value="lspA"/>
    <property type="match status" value="1"/>
</dbReference>
<dbReference type="GO" id="GO:0005886">
    <property type="term" value="C:plasma membrane"/>
    <property type="evidence" value="ECO:0007669"/>
    <property type="project" value="UniProtKB-SubCell"/>
</dbReference>
<comment type="caution">
    <text evidence="12">The sequence shown here is derived from an EMBL/GenBank/DDBJ whole genome shotgun (WGS) entry which is preliminary data.</text>
</comment>
<comment type="function">
    <text evidence="9 10">This protein specifically catalyzes the removal of signal peptides from prolipoproteins.</text>
</comment>
<dbReference type="PROSITE" id="PS00855">
    <property type="entry name" value="SPASE_II"/>
    <property type="match status" value="1"/>
</dbReference>
<evidence type="ECO:0000256" key="11">
    <source>
        <dbReference type="RuleBase" id="RU004181"/>
    </source>
</evidence>
<dbReference type="HAMAP" id="MF_00161">
    <property type="entry name" value="LspA"/>
    <property type="match status" value="1"/>
</dbReference>
<comment type="similarity">
    <text evidence="1 9 11">Belongs to the peptidase A8 family.</text>
</comment>
<dbReference type="GO" id="GO:0006508">
    <property type="term" value="P:proteolysis"/>
    <property type="evidence" value="ECO:0007669"/>
    <property type="project" value="UniProtKB-KW"/>
</dbReference>
<evidence type="ECO:0000256" key="6">
    <source>
        <dbReference type="ARBA" id="ARBA00022801"/>
    </source>
</evidence>
<evidence type="ECO:0000256" key="3">
    <source>
        <dbReference type="ARBA" id="ARBA00022670"/>
    </source>
</evidence>
<feature type="transmembrane region" description="Helical" evidence="9">
    <location>
        <begin position="100"/>
        <end position="117"/>
    </location>
</feature>
<comment type="catalytic activity">
    <reaction evidence="9 10">
        <text>Release of signal peptides from bacterial membrane prolipoproteins. Hydrolyzes -Xaa-Yaa-Zaa-|-(S,diacylglyceryl)Cys-, in which Xaa is hydrophobic (preferably Leu), and Yaa (Ala or Ser) and Zaa (Gly or Ala) have small, neutral side chains.</text>
        <dbReference type="EC" id="3.4.23.36"/>
    </reaction>
</comment>
<protein>
    <recommendedName>
        <fullName evidence="9">Lipoprotein signal peptidase</fullName>
        <ecNumber evidence="9">3.4.23.36</ecNumber>
    </recommendedName>
    <alternativeName>
        <fullName evidence="9">Prolipoprotein signal peptidase</fullName>
    </alternativeName>
    <alternativeName>
        <fullName evidence="9">Signal peptidase II</fullName>
        <shortName evidence="9">SPase II</shortName>
    </alternativeName>
</protein>
<keyword evidence="13" id="KW-1185">Reference proteome</keyword>
<keyword evidence="12" id="KW-0449">Lipoprotein</keyword>
<dbReference type="GO" id="GO:0004190">
    <property type="term" value="F:aspartic-type endopeptidase activity"/>
    <property type="evidence" value="ECO:0007669"/>
    <property type="project" value="UniProtKB-UniRule"/>
</dbReference>
<dbReference type="PRINTS" id="PR00781">
    <property type="entry name" value="LIPOSIGPTASE"/>
</dbReference>
<keyword evidence="4 9" id="KW-0812">Transmembrane</keyword>
<dbReference type="OrthoDB" id="9810259at2"/>
<feature type="active site" evidence="9">
    <location>
        <position position="145"/>
    </location>
</feature>
<keyword evidence="8 9" id="KW-0472">Membrane</keyword>
<sequence length="174" mass="19580">MTASKPAQWQQSGLRLWWLALIILMLDQATKIWVAQALPLFGRIDVLPFFDIVHVRNYGAAFSFLSDQGGWQRWFFTIIAVVITSVLVYMLRRQPLEQRWLNLSFMLIVGGAIGNVVDRVRLGYVVDFLDVYVGSYHWPAFNVADSAIVIGAGLMIYDSFFGSGAKPEANKSSS</sequence>
<evidence type="ECO:0000256" key="2">
    <source>
        <dbReference type="ARBA" id="ARBA00022475"/>
    </source>
</evidence>
<feature type="transmembrane region" description="Helical" evidence="9">
    <location>
        <begin position="74"/>
        <end position="91"/>
    </location>
</feature>
<dbReference type="EC" id="3.4.23.36" evidence="9"/>
<keyword evidence="5 9" id="KW-0064">Aspartyl protease</keyword>
<dbReference type="EMBL" id="VJWL01000001">
    <property type="protein sequence ID" value="TRW50284.1"/>
    <property type="molecule type" value="Genomic_DNA"/>
</dbReference>
<dbReference type="Pfam" id="PF01252">
    <property type="entry name" value="Peptidase_A8"/>
    <property type="match status" value="1"/>
</dbReference>
<keyword evidence="3 9" id="KW-0645">Protease</keyword>
<keyword evidence="2 9" id="KW-1003">Cell membrane</keyword>
<organism evidence="12 13">
    <name type="scientific">Aliidiomarina halalkaliphila</name>
    <dbReference type="NCBI Taxonomy" id="2593535"/>
    <lineage>
        <taxon>Bacteria</taxon>
        <taxon>Pseudomonadati</taxon>
        <taxon>Pseudomonadota</taxon>
        <taxon>Gammaproteobacteria</taxon>
        <taxon>Alteromonadales</taxon>
        <taxon>Idiomarinaceae</taxon>
        <taxon>Aliidiomarina</taxon>
    </lineage>
</organism>
<reference evidence="12 13" key="1">
    <citation type="submission" date="2019-07" db="EMBL/GenBank/DDBJ databases">
        <authorList>
            <person name="Yang M."/>
            <person name="Zhao D."/>
            <person name="Xiang H."/>
        </authorList>
    </citation>
    <scope>NUCLEOTIDE SEQUENCE [LARGE SCALE GENOMIC DNA]</scope>
    <source>
        <strain evidence="12 13">IM1326</strain>
    </source>
</reference>
<dbReference type="RefSeq" id="WP_143235111.1">
    <property type="nucleotide sequence ID" value="NZ_VJWL01000001.1"/>
</dbReference>
<dbReference type="Proteomes" id="UP000320359">
    <property type="component" value="Unassembled WGS sequence"/>
</dbReference>
<keyword evidence="7 9" id="KW-1133">Transmembrane helix</keyword>
<dbReference type="InterPro" id="IPR001872">
    <property type="entry name" value="Peptidase_A8"/>
</dbReference>
<evidence type="ECO:0000256" key="7">
    <source>
        <dbReference type="ARBA" id="ARBA00022989"/>
    </source>
</evidence>
<comment type="pathway">
    <text evidence="9">Protein modification; lipoprotein biosynthesis (signal peptide cleavage).</text>
</comment>